<accession>A0A438FCJ5</accession>
<dbReference type="Gene3D" id="2.40.70.10">
    <property type="entry name" value="Acid Proteases"/>
    <property type="match status" value="1"/>
</dbReference>
<evidence type="ECO:0000313" key="3">
    <source>
        <dbReference type="EMBL" id="RVW57715.1"/>
    </source>
</evidence>
<proteinExistence type="predicted"/>
<evidence type="ECO:0000256" key="1">
    <source>
        <dbReference type="SAM" id="MobiDB-lite"/>
    </source>
</evidence>
<dbReference type="InterPro" id="IPR005162">
    <property type="entry name" value="Retrotrans_gag_dom"/>
</dbReference>
<evidence type="ECO:0000259" key="2">
    <source>
        <dbReference type="Pfam" id="PF03732"/>
    </source>
</evidence>
<dbReference type="AlphaFoldDB" id="A0A438FCJ5"/>
<evidence type="ECO:0000313" key="4">
    <source>
        <dbReference type="Proteomes" id="UP000288805"/>
    </source>
</evidence>
<feature type="compositionally biased region" description="Pro residues" evidence="1">
    <location>
        <begin position="101"/>
        <end position="115"/>
    </location>
</feature>
<feature type="region of interest" description="Disordered" evidence="1">
    <location>
        <begin position="84"/>
        <end position="117"/>
    </location>
</feature>
<feature type="domain" description="Retrotransposon gag" evidence="2">
    <location>
        <begin position="216"/>
        <end position="274"/>
    </location>
</feature>
<sequence>MCGGDDHLAWKHPVSLEVCRGLRTVGSLDSPSWTRVRGRLTRVSDQPDQGVDQRDMDSQVVTVDQFAAAMASIQEAIAGLGQRIDGQQAPPQDGAQYDSTAPPPPPLSQPVPHPTPYVLHSQTDATPLPVVAPIQASEDAHARMDRLEQRMRQMRVSDGDISWDDFDGAPVVSLPTQFRMPEIERYTGIGCPKIHLRLYSSVMRAHGLDEAHLIMLFPMSLSGAAQRWFASLDASRRRTWDDLAQEFLRQFAFNTVIDVSRRELEALRQGPDESALYGIEEGIARGLWPESSPSDSKGKKPLGGQRPGDVSAISSVGSRSPRRYQTFGQTSQAYYPQRYAQYRPPRPMIPTYLHQTPEPVFAAQVSERPPTLYPRPRAPQTTIPLPSVTMNPLPAHSTHAVPPPPGGIHHIDFVEDDNIHMMSWDDGVPEPIVLDDGYEVDTVGSQTFTPFSLISDWIPFELTPIAPSATARQGPPVPFILRLDDDDLEGRDVQIVTRSGRVAQPPPLVARPFDGAVSHEEVRREDDEILRQLQSTQARISIWSLLASSSTHKDALIRALSQIRVETTTTPEGRRVPSVLLDNGSALNVCLLATAIALGYAPSDFGTSTQTVRAYDSTKREVMGTLMIELMIGPTTFPILFQVLRIPTSFNLLLGRPWIHRAGAIPSSLHQKVKFIHDGQVITVHSTRDIFASSEPVLQISHSEDDLLLTGFTFDEIQTLEIEDFCRDFVAMSFDQHSSTVVLDMMRGMTFLPGMGLGRRQRGPSEFIAAIDHDTTFGLGFIPTEADYRHMARLRKERVRARLSHTPFDYPIRPYRMSLADYFVRGSETRPRLEKIDSVVHTDRETDLQHLFHQL</sequence>
<comment type="caution">
    <text evidence="3">The sequence shown here is derived from an EMBL/GenBank/DDBJ whole genome shotgun (WGS) entry which is preliminary data.</text>
</comment>
<dbReference type="CDD" id="cd00303">
    <property type="entry name" value="retropepsin_like"/>
    <property type="match status" value="1"/>
</dbReference>
<dbReference type="Proteomes" id="UP000288805">
    <property type="component" value="Unassembled WGS sequence"/>
</dbReference>
<organism evidence="3 4">
    <name type="scientific">Vitis vinifera</name>
    <name type="common">Grape</name>
    <dbReference type="NCBI Taxonomy" id="29760"/>
    <lineage>
        <taxon>Eukaryota</taxon>
        <taxon>Viridiplantae</taxon>
        <taxon>Streptophyta</taxon>
        <taxon>Embryophyta</taxon>
        <taxon>Tracheophyta</taxon>
        <taxon>Spermatophyta</taxon>
        <taxon>Magnoliopsida</taxon>
        <taxon>eudicotyledons</taxon>
        <taxon>Gunneridae</taxon>
        <taxon>Pentapetalae</taxon>
        <taxon>rosids</taxon>
        <taxon>Vitales</taxon>
        <taxon>Vitaceae</taxon>
        <taxon>Viteae</taxon>
        <taxon>Vitis</taxon>
    </lineage>
</organism>
<dbReference type="InterPro" id="IPR021109">
    <property type="entry name" value="Peptidase_aspartic_dom_sf"/>
</dbReference>
<feature type="region of interest" description="Disordered" evidence="1">
    <location>
        <begin position="287"/>
        <end position="323"/>
    </location>
</feature>
<dbReference type="EMBL" id="QGNW01001035">
    <property type="protein sequence ID" value="RVW57715.1"/>
    <property type="molecule type" value="Genomic_DNA"/>
</dbReference>
<reference evidence="3 4" key="1">
    <citation type="journal article" date="2018" name="PLoS Genet.">
        <title>Population sequencing reveals clonal diversity and ancestral inbreeding in the grapevine cultivar Chardonnay.</title>
        <authorList>
            <person name="Roach M.J."/>
            <person name="Johnson D.L."/>
            <person name="Bohlmann J."/>
            <person name="van Vuuren H.J."/>
            <person name="Jones S.J."/>
            <person name="Pretorius I.S."/>
            <person name="Schmidt S.A."/>
            <person name="Borneman A.R."/>
        </authorList>
    </citation>
    <scope>NUCLEOTIDE SEQUENCE [LARGE SCALE GENOMIC DNA]</scope>
    <source>
        <strain evidence="4">cv. Chardonnay</strain>
        <tissue evidence="3">Leaf</tissue>
    </source>
</reference>
<dbReference type="PANTHER" id="PTHR33223:SF8">
    <property type="entry name" value="OS04G0172440 PROTEIN"/>
    <property type="match status" value="1"/>
</dbReference>
<dbReference type="Pfam" id="PF03732">
    <property type="entry name" value="Retrotrans_gag"/>
    <property type="match status" value="1"/>
</dbReference>
<dbReference type="PANTHER" id="PTHR33223">
    <property type="entry name" value="CCHC-TYPE DOMAIN-CONTAINING PROTEIN"/>
    <property type="match status" value="1"/>
</dbReference>
<protein>
    <recommendedName>
        <fullName evidence="2">Retrotransposon gag domain-containing protein</fullName>
    </recommendedName>
</protein>
<name>A0A438FCJ5_VITVI</name>
<gene>
    <name evidence="3" type="ORF">CK203_117422</name>
</gene>